<dbReference type="GeneID" id="19737738"/>
<keyword evidence="9" id="KW-0812">Transmembrane</keyword>
<dbReference type="GO" id="GO:0006955">
    <property type="term" value="P:immune response"/>
    <property type="evidence" value="ECO:0007669"/>
    <property type="project" value="InterPro"/>
</dbReference>
<organism evidence="10 11">
    <name type="scientific">Pigeonpox virus</name>
    <dbReference type="NCBI Taxonomy" id="10264"/>
    <lineage>
        <taxon>Viruses</taxon>
        <taxon>Varidnaviria</taxon>
        <taxon>Bamfordvirae</taxon>
        <taxon>Nucleocytoviricota</taxon>
        <taxon>Pokkesviricetes</taxon>
        <taxon>Chitovirales</taxon>
        <taxon>Poxviridae</taxon>
        <taxon>Chordopoxvirinae</taxon>
        <taxon>Avipoxvirus</taxon>
        <taxon>Avipoxvirus pigeonpox</taxon>
    </lineage>
</organism>
<keyword evidence="8" id="KW-0945">Host-virus interaction</keyword>
<proteinExistence type="inferred from homology"/>
<dbReference type="PRINTS" id="PR01294">
    <property type="entry name" value="INTRLEUKIN10"/>
</dbReference>
<comment type="function">
    <text evidence="8">Functional viral cytokine homolog that plays a role in regulating host immune response.</text>
</comment>
<reference evidence="10 11" key="1">
    <citation type="journal article" date="2014" name="BMC Genomics">
        <title>The complete genome sequences of poxviruses isolated from a penguin and a pigeon in South Africa and comparison to other sequenced avipoxviruses.</title>
        <authorList>
            <person name="Offerman K."/>
            <person name="Carulei O."/>
            <person name="van der Walt A.P."/>
            <person name="Douglass N."/>
            <person name="Williamson A.L."/>
        </authorList>
    </citation>
    <scope>NUCLEOTIDE SEQUENCE [LARGE SCALE GENOMIC DNA]</scope>
    <source>
        <strain evidence="10">FeP2</strain>
    </source>
</reference>
<dbReference type="Proteomes" id="UP000101521">
    <property type="component" value="Segment"/>
</dbReference>
<dbReference type="Gene3D" id="1.20.1250.10">
    <property type="match status" value="1"/>
</dbReference>
<evidence type="ECO:0000256" key="2">
    <source>
        <dbReference type="ARBA" id="ARBA00008813"/>
    </source>
</evidence>
<keyword evidence="6 8" id="KW-1125">Evasion of host immunity by viral interleukin-like protein</keyword>
<dbReference type="PANTHER" id="PTHR48482:SF5">
    <property type="entry name" value="INTERLEUKIN-10"/>
    <property type="match status" value="1"/>
</dbReference>
<dbReference type="PANTHER" id="PTHR48482">
    <property type="entry name" value="INTERLEUKIN-19-RELATED"/>
    <property type="match status" value="1"/>
</dbReference>
<comment type="subcellular location">
    <subcellularLocation>
        <location evidence="1 8">Secreted</location>
    </subcellularLocation>
</comment>
<evidence type="ECO:0000256" key="6">
    <source>
        <dbReference type="ARBA" id="ARBA00022938"/>
    </source>
</evidence>
<dbReference type="InterPro" id="IPR020443">
    <property type="entry name" value="IL-10/19/20/24/26"/>
</dbReference>
<evidence type="ECO:0000256" key="4">
    <source>
        <dbReference type="ARBA" id="ARBA00022525"/>
    </source>
</evidence>
<evidence type="ECO:0000256" key="9">
    <source>
        <dbReference type="SAM" id="Phobius"/>
    </source>
</evidence>
<dbReference type="SUPFAM" id="SSF47266">
    <property type="entry name" value="4-helical cytokines"/>
    <property type="match status" value="1"/>
</dbReference>
<dbReference type="KEGG" id="vg:19737738"/>
<keyword evidence="9" id="KW-0472">Membrane</keyword>
<evidence type="ECO:0000256" key="3">
    <source>
        <dbReference type="ARBA" id="ARBA00022514"/>
    </source>
</evidence>
<dbReference type="GO" id="GO:0052031">
    <property type="term" value="P:symbiont-mediated perturbation of host defense response"/>
    <property type="evidence" value="ECO:0007669"/>
    <property type="project" value="UniProtKB-UniRule"/>
</dbReference>
<keyword evidence="4 8" id="KW-0964">Secreted</keyword>
<keyword evidence="11" id="KW-1185">Reference proteome</keyword>
<comment type="similarity">
    <text evidence="2 8">Belongs to the IL-10 family.</text>
</comment>
<evidence type="ECO:0000256" key="8">
    <source>
        <dbReference type="RuleBase" id="RU368043"/>
    </source>
</evidence>
<dbReference type="SMR" id="A0A068EG07"/>
<sequence length="178" mass="20566">MRVMRCLKVIMVLIVVIFPINILSNKISSDTNSCDHKKRHRIPGLIRELHNKFNDVKDYFQSRDHDLSTMLLTNLESTLKGPCGCRTLDKLLTRYMLVASNTIPDIPQDIESKVHDIGNLLSDLRYIMKECYYICRGYDIPIDNINNYYNKMGVNATNKVVGEFDILLDGIRDLLENI</sequence>
<evidence type="ECO:0000256" key="7">
    <source>
        <dbReference type="ARBA" id="ARBA00023157"/>
    </source>
</evidence>
<evidence type="ECO:0000256" key="1">
    <source>
        <dbReference type="ARBA" id="ARBA00004613"/>
    </source>
</evidence>
<evidence type="ECO:0000313" key="11">
    <source>
        <dbReference type="Proteomes" id="UP000101521"/>
    </source>
</evidence>
<keyword evidence="8" id="KW-0899">Viral immunoevasion</keyword>
<feature type="transmembrane region" description="Helical" evidence="9">
    <location>
        <begin position="7"/>
        <end position="24"/>
    </location>
</feature>
<accession>A0A068EG07</accession>
<keyword evidence="3 8" id="KW-0202">Cytokine</keyword>
<evidence type="ECO:0000256" key="5">
    <source>
        <dbReference type="ARBA" id="ARBA00022729"/>
    </source>
</evidence>
<dbReference type="GO" id="GO:0005125">
    <property type="term" value="F:cytokine activity"/>
    <property type="evidence" value="ECO:0007669"/>
    <property type="project" value="UniProtKB-UniRule"/>
</dbReference>
<keyword evidence="7" id="KW-1015">Disulfide bond</keyword>
<gene>
    <name evidence="10" type="ORF">fep_014</name>
</gene>
<dbReference type="GO" id="GO:0005615">
    <property type="term" value="C:extracellular space"/>
    <property type="evidence" value="ECO:0007669"/>
    <property type="project" value="UniProtKB-UniRule"/>
</dbReference>
<dbReference type="Pfam" id="PF00726">
    <property type="entry name" value="IL10"/>
    <property type="match status" value="1"/>
</dbReference>
<dbReference type="InterPro" id="IPR000098">
    <property type="entry name" value="IL-10"/>
</dbReference>
<protein>
    <recommendedName>
        <fullName evidence="8">Viral interleukin-10 homolog</fullName>
    </recommendedName>
</protein>
<keyword evidence="5" id="KW-0732">Signal</keyword>
<evidence type="ECO:0000313" key="10">
    <source>
        <dbReference type="EMBL" id="AID46530.1"/>
    </source>
</evidence>
<dbReference type="SMART" id="SM00188">
    <property type="entry name" value="IL10"/>
    <property type="match status" value="1"/>
</dbReference>
<dbReference type="EMBL" id="KJ801920">
    <property type="protein sequence ID" value="AID46530.1"/>
    <property type="molecule type" value="Genomic_DNA"/>
</dbReference>
<dbReference type="InterPro" id="IPR009079">
    <property type="entry name" value="4_helix_cytokine-like_core"/>
</dbReference>
<name>A0A068EG07_9POXV</name>
<keyword evidence="9" id="KW-1133">Transmembrane helix</keyword>
<dbReference type="RefSeq" id="YP_009046254.1">
    <property type="nucleotide sequence ID" value="NC_024447.1"/>
</dbReference>